<protein>
    <submittedName>
        <fullName evidence="5">Nucleolar Complex 2 protein</fullName>
    </submittedName>
</protein>
<dbReference type="PANTHER" id="PTHR12687">
    <property type="entry name" value="NUCLEOLAR COMPLEX 2 AND RAD4-RELATED"/>
    <property type="match status" value="1"/>
</dbReference>
<evidence type="ECO:0000256" key="1">
    <source>
        <dbReference type="ARBA" id="ARBA00004123"/>
    </source>
</evidence>
<dbReference type="Pfam" id="PF03715">
    <property type="entry name" value="Noc2"/>
    <property type="match status" value="1"/>
</dbReference>
<proteinExistence type="inferred from homology"/>
<feature type="compositionally biased region" description="Basic and acidic residues" evidence="4">
    <location>
        <begin position="680"/>
        <end position="698"/>
    </location>
</feature>
<dbReference type="GO" id="GO:0042273">
    <property type="term" value="P:ribosomal large subunit biogenesis"/>
    <property type="evidence" value="ECO:0007669"/>
    <property type="project" value="TreeGrafter"/>
</dbReference>
<dbReference type="GO" id="GO:0005654">
    <property type="term" value="C:nucleoplasm"/>
    <property type="evidence" value="ECO:0007669"/>
    <property type="project" value="TreeGrafter"/>
</dbReference>
<feature type="region of interest" description="Disordered" evidence="4">
    <location>
        <begin position="680"/>
        <end position="719"/>
    </location>
</feature>
<evidence type="ECO:0000256" key="3">
    <source>
        <dbReference type="ARBA" id="ARBA00023242"/>
    </source>
</evidence>
<accession>A0AAN7T624</accession>
<feature type="region of interest" description="Disordered" evidence="4">
    <location>
        <begin position="158"/>
        <end position="182"/>
    </location>
</feature>
<evidence type="ECO:0000256" key="2">
    <source>
        <dbReference type="ARBA" id="ARBA00005907"/>
    </source>
</evidence>
<keyword evidence="3" id="KW-0539">Nucleus</keyword>
<comment type="similarity">
    <text evidence="2">Belongs to the NOC2 family.</text>
</comment>
<feature type="compositionally biased region" description="Acidic residues" evidence="4">
    <location>
        <begin position="101"/>
        <end position="119"/>
    </location>
</feature>
<feature type="compositionally biased region" description="Acidic residues" evidence="4">
    <location>
        <begin position="158"/>
        <end position="168"/>
    </location>
</feature>
<evidence type="ECO:0000313" key="6">
    <source>
        <dbReference type="Proteomes" id="UP001309876"/>
    </source>
</evidence>
<dbReference type="GO" id="GO:0030690">
    <property type="term" value="C:Noc1p-Noc2p complex"/>
    <property type="evidence" value="ECO:0007669"/>
    <property type="project" value="TreeGrafter"/>
</dbReference>
<reference evidence="5 6" key="1">
    <citation type="submission" date="2023-08" db="EMBL/GenBank/DDBJ databases">
        <title>Black Yeasts Isolated from many extreme environments.</title>
        <authorList>
            <person name="Coleine C."/>
            <person name="Stajich J.E."/>
            <person name="Selbmann L."/>
        </authorList>
    </citation>
    <scope>NUCLEOTIDE SEQUENCE [LARGE SCALE GENOMIC DNA]</scope>
    <source>
        <strain evidence="5 6">CCFEE 5910</strain>
    </source>
</reference>
<organism evidence="5 6">
    <name type="scientific">Lithohypha guttulata</name>
    <dbReference type="NCBI Taxonomy" id="1690604"/>
    <lineage>
        <taxon>Eukaryota</taxon>
        <taxon>Fungi</taxon>
        <taxon>Dikarya</taxon>
        <taxon>Ascomycota</taxon>
        <taxon>Pezizomycotina</taxon>
        <taxon>Eurotiomycetes</taxon>
        <taxon>Chaetothyriomycetidae</taxon>
        <taxon>Chaetothyriales</taxon>
        <taxon>Trichomeriaceae</taxon>
        <taxon>Lithohypha</taxon>
    </lineage>
</organism>
<dbReference type="InterPro" id="IPR005343">
    <property type="entry name" value="Noc2"/>
</dbReference>
<feature type="compositionally biased region" description="Acidic residues" evidence="4">
    <location>
        <begin position="708"/>
        <end position="719"/>
    </location>
</feature>
<sequence>MGKQTKSTKKFEKKHLKDTIDRRKEFAKIKQRHQKNDKRKQRNASQATEHDSDRDVEKSVAKHEDVNQDAFFQDALPVPSAKPGKKQPQPANGKRKHTEIEAEDAVEEPTQDVEVDDEEDDEIDMAALAKKDPDFHKYLQENDPELLDFNEQDNLEDLEVSEVSEEEDARPNKKRKTSKEEPVVSSVTIDMVKKWKIAMQEQHSIRSLRETVLAFRAAAHMDDEETKDLKYVIPSSDIYHEVLVTALKDAPKVLAHHLPVKESKGGKLTVPTNSAQFKRLSPLIRTFATSINHFLPSLSDPATIRMTLQSFEPLLPYLLQFRKFLKQILRSVASIWSDNTSDEATRITAFLILRRLLTIGDAGIKEAVLKATYEQLIKGSRNTSAHTIAGINLMKNSAAELWGLDQKVAYTTGFTYIRSAAMHLRTNVTKPTKDSYKTVYNWQFIHSLDFWSRVLSMHCNSLLEAQNGKPSELRQLIYPVVQITLGVMRLIPTPTYFPLRFQLIRALLRISQSTGTYIPLASALLEVLNSTEMKKQAKNTTTTLKPLDFSINFRAPTSYLKTRVYQDGLGEQLLELFSEFFVLWCKSIAYPELQLPVTVMLKRWLKTASKQSTGNKNGKLNQSLLLLVQKSEANAKWITERRNKVTFTPRDRAEVEGFLKDVKWDDTPMGAFVSGQRQFRDRRQKTVVEGREAEDKRRTKDKKGKNEVDDEDEDDIEVV</sequence>
<feature type="compositionally biased region" description="Basic residues" evidence="4">
    <location>
        <begin position="29"/>
        <end position="42"/>
    </location>
</feature>
<feature type="compositionally biased region" description="Basic and acidic residues" evidence="4">
    <location>
        <begin position="15"/>
        <end position="28"/>
    </location>
</feature>
<feature type="compositionally biased region" description="Basic and acidic residues" evidence="4">
    <location>
        <begin position="48"/>
        <end position="66"/>
    </location>
</feature>
<dbReference type="Proteomes" id="UP001309876">
    <property type="component" value="Unassembled WGS sequence"/>
</dbReference>
<keyword evidence="6" id="KW-1185">Reference proteome</keyword>
<comment type="caution">
    <text evidence="5">The sequence shown here is derived from an EMBL/GenBank/DDBJ whole genome shotgun (WGS) entry which is preliminary data.</text>
</comment>
<comment type="subcellular location">
    <subcellularLocation>
        <location evidence="1">Nucleus</location>
    </subcellularLocation>
</comment>
<dbReference type="GO" id="GO:0005730">
    <property type="term" value="C:nucleolus"/>
    <property type="evidence" value="ECO:0007669"/>
    <property type="project" value="TreeGrafter"/>
</dbReference>
<evidence type="ECO:0000256" key="4">
    <source>
        <dbReference type="SAM" id="MobiDB-lite"/>
    </source>
</evidence>
<evidence type="ECO:0000313" key="5">
    <source>
        <dbReference type="EMBL" id="KAK5090190.1"/>
    </source>
</evidence>
<name>A0AAN7T624_9EURO</name>
<dbReference type="AlphaFoldDB" id="A0AAN7T624"/>
<dbReference type="PANTHER" id="PTHR12687:SF4">
    <property type="entry name" value="NUCLEOLAR COMPLEX PROTEIN 2 HOMOLOG"/>
    <property type="match status" value="1"/>
</dbReference>
<dbReference type="GO" id="GO:0030691">
    <property type="term" value="C:Noc2p-Noc3p complex"/>
    <property type="evidence" value="ECO:0007669"/>
    <property type="project" value="TreeGrafter"/>
</dbReference>
<dbReference type="EMBL" id="JAVRRJ010000001">
    <property type="protein sequence ID" value="KAK5090190.1"/>
    <property type="molecule type" value="Genomic_DNA"/>
</dbReference>
<feature type="compositionally biased region" description="Basic residues" evidence="4">
    <location>
        <begin position="1"/>
        <end position="14"/>
    </location>
</feature>
<gene>
    <name evidence="5" type="primary">NOC2</name>
    <name evidence="5" type="ORF">LTR05_000360</name>
</gene>
<feature type="region of interest" description="Disordered" evidence="4">
    <location>
        <begin position="1"/>
        <end position="119"/>
    </location>
</feature>